<feature type="compositionally biased region" description="Acidic residues" evidence="1">
    <location>
        <begin position="293"/>
        <end position="305"/>
    </location>
</feature>
<sequence length="305" mass="35775">MASFASLKSAIFDKEARKQQYQAHIRGLNAYDRHKKFVNDYAGFYGKGQPAQEKLPVKTDQDTLREGYRFIRSEEDDLDPSWEQKLVKRYYDKLFKEYPLQMMCNLQSLNRSHYYLCYMQHNVIIALHESCCSSPPQTFYCLIIPVVVGLVMVKPHVDKGYCIADMSQYKSGKIGLRWRVEKEVISGKGQFVNFSYFEAGENKQALVKLVTCERCAEKLLYKKRKEKEQLRKREKEELPKKRERSESGDDTDTGYGRSKERRRVKELELVSLHWGMQRRQDSTSASGRKSDEGENFDEFLEGMFP</sequence>
<protein>
    <recommendedName>
        <fullName evidence="4">Protein FRA10AC1</fullName>
    </recommendedName>
</protein>
<comment type="caution">
    <text evidence="2">The sequence shown here is derived from an EMBL/GenBank/DDBJ whole genome shotgun (WGS) entry which is preliminary data.</text>
</comment>
<keyword evidence="3" id="KW-1185">Reference proteome</keyword>
<organism evidence="2 3">
    <name type="scientific">Rhododendron griersonianum</name>
    <dbReference type="NCBI Taxonomy" id="479676"/>
    <lineage>
        <taxon>Eukaryota</taxon>
        <taxon>Viridiplantae</taxon>
        <taxon>Streptophyta</taxon>
        <taxon>Embryophyta</taxon>
        <taxon>Tracheophyta</taxon>
        <taxon>Spermatophyta</taxon>
        <taxon>Magnoliopsida</taxon>
        <taxon>eudicotyledons</taxon>
        <taxon>Gunneridae</taxon>
        <taxon>Pentapetalae</taxon>
        <taxon>asterids</taxon>
        <taxon>Ericales</taxon>
        <taxon>Ericaceae</taxon>
        <taxon>Ericoideae</taxon>
        <taxon>Rhodoreae</taxon>
        <taxon>Rhododendron</taxon>
    </lineage>
</organism>
<evidence type="ECO:0008006" key="4">
    <source>
        <dbReference type="Google" id="ProtNLM"/>
    </source>
</evidence>
<dbReference type="Pfam" id="PF09725">
    <property type="entry name" value="Fra10Ac1"/>
    <property type="match status" value="2"/>
</dbReference>
<dbReference type="EMBL" id="JACTNZ010000007">
    <property type="protein sequence ID" value="KAG5539058.1"/>
    <property type="molecule type" value="Genomic_DNA"/>
</dbReference>
<dbReference type="PANTHER" id="PTHR11567:SF25">
    <property type="entry name" value="PROTEIN FRA10AC1"/>
    <property type="match status" value="1"/>
</dbReference>
<proteinExistence type="predicted"/>
<dbReference type="InterPro" id="IPR019129">
    <property type="entry name" value="Folate-sensitive_fs_Fra10Ac1"/>
</dbReference>
<evidence type="ECO:0000256" key="1">
    <source>
        <dbReference type="SAM" id="MobiDB-lite"/>
    </source>
</evidence>
<accession>A0AAV6JFS9</accession>
<dbReference type="GO" id="GO:0016791">
    <property type="term" value="F:phosphatase activity"/>
    <property type="evidence" value="ECO:0007669"/>
    <property type="project" value="TreeGrafter"/>
</dbReference>
<name>A0AAV6JFS9_9ERIC</name>
<evidence type="ECO:0000313" key="3">
    <source>
        <dbReference type="Proteomes" id="UP000823749"/>
    </source>
</evidence>
<dbReference type="PANTHER" id="PTHR11567">
    <property type="entry name" value="ACID PHOSPHATASE-RELATED"/>
    <property type="match status" value="1"/>
</dbReference>
<feature type="region of interest" description="Disordered" evidence="1">
    <location>
        <begin position="231"/>
        <end position="305"/>
    </location>
</feature>
<dbReference type="Proteomes" id="UP000823749">
    <property type="component" value="Chromosome 7"/>
</dbReference>
<dbReference type="AlphaFoldDB" id="A0AAV6JFS9"/>
<reference evidence="2" key="1">
    <citation type="submission" date="2020-08" db="EMBL/GenBank/DDBJ databases">
        <title>Plant Genome Project.</title>
        <authorList>
            <person name="Zhang R.-G."/>
        </authorList>
    </citation>
    <scope>NUCLEOTIDE SEQUENCE</scope>
    <source>
        <strain evidence="2">WSP0</strain>
        <tissue evidence="2">Leaf</tissue>
    </source>
</reference>
<gene>
    <name evidence="2" type="ORF">RHGRI_019573</name>
</gene>
<feature type="compositionally biased region" description="Basic and acidic residues" evidence="1">
    <location>
        <begin position="231"/>
        <end position="247"/>
    </location>
</feature>
<dbReference type="InterPro" id="IPR050645">
    <property type="entry name" value="Histidine_acid_phosphatase"/>
</dbReference>
<evidence type="ECO:0000313" key="2">
    <source>
        <dbReference type="EMBL" id="KAG5539058.1"/>
    </source>
</evidence>